<feature type="transmembrane region" description="Helical" evidence="8">
    <location>
        <begin position="356"/>
        <end position="377"/>
    </location>
</feature>
<dbReference type="PANTHER" id="PTHR33908">
    <property type="entry name" value="MANNOSYLTRANSFERASE YKCB-RELATED"/>
    <property type="match status" value="1"/>
</dbReference>
<dbReference type="GO" id="GO:0009103">
    <property type="term" value="P:lipopolysaccharide biosynthetic process"/>
    <property type="evidence" value="ECO:0007669"/>
    <property type="project" value="UniProtKB-ARBA"/>
</dbReference>
<feature type="transmembrane region" description="Helical" evidence="8">
    <location>
        <begin position="122"/>
        <end position="141"/>
    </location>
</feature>
<evidence type="ECO:0000256" key="5">
    <source>
        <dbReference type="ARBA" id="ARBA00022692"/>
    </source>
</evidence>
<feature type="transmembrane region" description="Helical" evidence="8">
    <location>
        <begin position="300"/>
        <end position="318"/>
    </location>
</feature>
<dbReference type="PANTHER" id="PTHR33908:SF11">
    <property type="entry name" value="MEMBRANE PROTEIN"/>
    <property type="match status" value="1"/>
</dbReference>
<name>A0A4R1BDZ3_9PROT</name>
<dbReference type="Proteomes" id="UP000295443">
    <property type="component" value="Unassembled WGS sequence"/>
</dbReference>
<keyword evidence="3" id="KW-0328">Glycosyltransferase</keyword>
<evidence type="ECO:0000256" key="4">
    <source>
        <dbReference type="ARBA" id="ARBA00022679"/>
    </source>
</evidence>
<dbReference type="GO" id="GO:0016763">
    <property type="term" value="F:pentosyltransferase activity"/>
    <property type="evidence" value="ECO:0007669"/>
    <property type="project" value="TreeGrafter"/>
</dbReference>
<evidence type="ECO:0000313" key="10">
    <source>
        <dbReference type="Proteomes" id="UP000295443"/>
    </source>
</evidence>
<comment type="caution">
    <text evidence="9">The sequence shown here is derived from an EMBL/GenBank/DDBJ whole genome shotgun (WGS) entry which is preliminary data.</text>
</comment>
<keyword evidence="2" id="KW-1003">Cell membrane</keyword>
<reference evidence="9 10" key="1">
    <citation type="submission" date="2019-03" db="EMBL/GenBank/DDBJ databases">
        <title>Genome sequence of Thiobacillaceae bacterium LSR1, a sulfur-oxidizing bacterium isolated from freshwater sediment.</title>
        <authorList>
            <person name="Li S."/>
        </authorList>
    </citation>
    <scope>NUCLEOTIDE SEQUENCE [LARGE SCALE GENOMIC DNA]</scope>
    <source>
        <strain evidence="9 10">LSR1</strain>
    </source>
</reference>
<proteinExistence type="predicted"/>
<evidence type="ECO:0000256" key="1">
    <source>
        <dbReference type="ARBA" id="ARBA00004651"/>
    </source>
</evidence>
<gene>
    <name evidence="9" type="ORF">EZJ19_06990</name>
</gene>
<feature type="transmembrane region" description="Helical" evidence="8">
    <location>
        <begin position="188"/>
        <end position="208"/>
    </location>
</feature>
<feature type="transmembrane region" description="Helical" evidence="8">
    <location>
        <begin position="324"/>
        <end position="344"/>
    </location>
</feature>
<evidence type="ECO:0000256" key="3">
    <source>
        <dbReference type="ARBA" id="ARBA00022676"/>
    </source>
</evidence>
<organism evidence="9 10">
    <name type="scientific">Parasulfuritortus cantonensis</name>
    <dbReference type="NCBI Taxonomy" id="2528202"/>
    <lineage>
        <taxon>Bacteria</taxon>
        <taxon>Pseudomonadati</taxon>
        <taxon>Pseudomonadota</taxon>
        <taxon>Betaproteobacteria</taxon>
        <taxon>Nitrosomonadales</taxon>
        <taxon>Thiobacillaceae</taxon>
        <taxon>Parasulfuritortus</taxon>
    </lineage>
</organism>
<keyword evidence="10" id="KW-1185">Reference proteome</keyword>
<protein>
    <submittedName>
        <fullName evidence="9">Uncharacterized protein</fullName>
    </submittedName>
</protein>
<evidence type="ECO:0000256" key="6">
    <source>
        <dbReference type="ARBA" id="ARBA00022989"/>
    </source>
</evidence>
<dbReference type="OrthoDB" id="9810951at2"/>
<dbReference type="AlphaFoldDB" id="A0A4R1BDZ3"/>
<comment type="subcellular location">
    <subcellularLocation>
        <location evidence="1">Cell membrane</location>
        <topology evidence="1">Multi-pass membrane protein</topology>
    </subcellularLocation>
</comment>
<evidence type="ECO:0000256" key="8">
    <source>
        <dbReference type="SAM" id="Phobius"/>
    </source>
</evidence>
<accession>A0A4R1BDZ3</accession>
<dbReference type="GO" id="GO:0005886">
    <property type="term" value="C:plasma membrane"/>
    <property type="evidence" value="ECO:0007669"/>
    <property type="project" value="UniProtKB-SubCell"/>
</dbReference>
<feature type="transmembrane region" description="Helical" evidence="8">
    <location>
        <begin position="220"/>
        <end position="242"/>
    </location>
</feature>
<feature type="transmembrane region" description="Helical" evidence="8">
    <location>
        <begin position="148"/>
        <end position="168"/>
    </location>
</feature>
<feature type="transmembrane region" description="Helical" evidence="8">
    <location>
        <begin position="98"/>
        <end position="116"/>
    </location>
</feature>
<evidence type="ECO:0000256" key="7">
    <source>
        <dbReference type="ARBA" id="ARBA00023136"/>
    </source>
</evidence>
<keyword evidence="7 8" id="KW-0472">Membrane</keyword>
<keyword evidence="6 8" id="KW-1133">Transmembrane helix</keyword>
<keyword evidence="5 8" id="KW-0812">Transmembrane</keyword>
<feature type="transmembrane region" description="Helical" evidence="8">
    <location>
        <begin position="275"/>
        <end position="293"/>
    </location>
</feature>
<dbReference type="EMBL" id="SJZB01000027">
    <property type="protein sequence ID" value="TCJ15355.1"/>
    <property type="molecule type" value="Genomic_DNA"/>
</dbReference>
<sequence>MAWRDRIMTTGVERGGAAPERYAGLAGWLLPLLYFIVLALRLHGHEPFELDGDEGLNLIKAMLVGQGYGLYAEIWSDQPPVFTLLLSTVFDCFGPSVYVGRLTVLAFAALLLWAAWRFLAALAGRACGHLGVALICVLPYFTRLSVSIMIGLPALALAMLALAALVGWHRRRSRTALALSAGLLALSVGTKAFTVVLVPVIVFVLILAERPGSAGFGARLRPALVWLALFGLVGAVIFAASVTGEGYGQLSAGHVQARTLAAFRDFSFLAEVGRYRIVPVLFALAVLGTVLGWRRGDQLVLYPAGWLACALIALSGHAPVWDHLTLLATLPAALLAAYAVTLAARAGHAGLVAKGVPRGMAGAAVAVTLLLVGTLAYSSARLQKSYPFRTRDTAVTAAQAALVAQLSGYAGRVRWLYTDRPMYAFRAGLAVPPPLAVVSWKRLQTGGLTGTEVARALAVWRPELILLERFAWPDLDAYLVGHYRRLPGPARLYRRADLE</sequence>
<evidence type="ECO:0000256" key="2">
    <source>
        <dbReference type="ARBA" id="ARBA00022475"/>
    </source>
</evidence>
<evidence type="ECO:0000313" key="9">
    <source>
        <dbReference type="EMBL" id="TCJ15355.1"/>
    </source>
</evidence>
<dbReference type="InterPro" id="IPR050297">
    <property type="entry name" value="LipidA_mod_glycosyltrf_83"/>
</dbReference>
<feature type="transmembrane region" description="Helical" evidence="8">
    <location>
        <begin position="22"/>
        <end position="40"/>
    </location>
</feature>
<keyword evidence="4" id="KW-0808">Transferase</keyword>